<proteinExistence type="predicted"/>
<dbReference type="EMBL" id="BEYU01000070">
    <property type="protein sequence ID" value="GBG30086.1"/>
    <property type="molecule type" value="Genomic_DNA"/>
</dbReference>
<organism evidence="3 4">
    <name type="scientific">Hondaea fermentalgiana</name>
    <dbReference type="NCBI Taxonomy" id="2315210"/>
    <lineage>
        <taxon>Eukaryota</taxon>
        <taxon>Sar</taxon>
        <taxon>Stramenopiles</taxon>
        <taxon>Bigyra</taxon>
        <taxon>Labyrinthulomycetes</taxon>
        <taxon>Thraustochytrida</taxon>
        <taxon>Thraustochytriidae</taxon>
        <taxon>Hondaea</taxon>
    </lineage>
</organism>
<name>A0A2R5GGQ3_9STRA</name>
<feature type="region of interest" description="Disordered" evidence="1">
    <location>
        <begin position="249"/>
        <end position="289"/>
    </location>
</feature>
<gene>
    <name evidence="3" type="ORF">FCC1311_063062</name>
</gene>
<accession>A0A2R5GGQ3</accession>
<reference evidence="3 4" key="1">
    <citation type="submission" date="2017-12" db="EMBL/GenBank/DDBJ databases">
        <title>Sequencing, de novo assembly and annotation of complete genome of a new Thraustochytrid species, strain FCC1311.</title>
        <authorList>
            <person name="Sedici K."/>
            <person name="Godart F."/>
            <person name="Aiese Cigliano R."/>
            <person name="Sanseverino W."/>
            <person name="Barakat M."/>
            <person name="Ortet P."/>
            <person name="Marechal E."/>
            <person name="Cagnac O."/>
            <person name="Amato A."/>
        </authorList>
    </citation>
    <scope>NUCLEOTIDE SEQUENCE [LARGE SCALE GENOMIC DNA]</scope>
</reference>
<evidence type="ECO:0000313" key="4">
    <source>
        <dbReference type="Proteomes" id="UP000241890"/>
    </source>
</evidence>
<dbReference type="AlphaFoldDB" id="A0A2R5GGQ3"/>
<keyword evidence="4" id="KW-1185">Reference proteome</keyword>
<feature type="compositionally biased region" description="Pro residues" evidence="1">
    <location>
        <begin position="268"/>
        <end position="285"/>
    </location>
</feature>
<protein>
    <submittedName>
        <fullName evidence="3">Uncharacterized protein</fullName>
    </submittedName>
</protein>
<evidence type="ECO:0000256" key="1">
    <source>
        <dbReference type="SAM" id="MobiDB-lite"/>
    </source>
</evidence>
<evidence type="ECO:0000313" key="3">
    <source>
        <dbReference type="EMBL" id="GBG30086.1"/>
    </source>
</evidence>
<dbReference type="InParanoid" id="A0A2R5GGQ3"/>
<comment type="caution">
    <text evidence="3">The sequence shown here is derived from an EMBL/GenBank/DDBJ whole genome shotgun (WGS) entry which is preliminary data.</text>
</comment>
<feature type="chain" id="PRO_5015312796" evidence="2">
    <location>
        <begin position="22"/>
        <end position="484"/>
    </location>
</feature>
<keyword evidence="2" id="KW-0732">Signal</keyword>
<feature type="signal peptide" evidence="2">
    <location>
        <begin position="1"/>
        <end position="21"/>
    </location>
</feature>
<evidence type="ECO:0000256" key="2">
    <source>
        <dbReference type="SAM" id="SignalP"/>
    </source>
</evidence>
<sequence length="484" mass="53114">MAQRLLLTLGSVLALATSTRAQFVPRTRGDGEILVHSDAVQTVSYTWDYVHDDVDPYVDFHVVLEATIDRSSDELTGIALGVVSSEVSADYGSVTDADLMKATRNAHIIFENSGSGIVGSVFAMVPETCSTDSECNAVNWGSTQNSIRDNYRASIDSSTCTDNGRLQVMEITHSQANGIVNADIGLRMYADAFQTCGNNDERFEISMEPGNSIKLVYALWLEAERTAPVAFRRPHTHVWARGDPIEISLTQYPPTPSPTNAPTARPTTPQPTNAPTPPTRSPTPAPTKLLRCPNSRLWIECDRVNDMFRHLQNRPMLRKAKIKHVCNNRRFRSKCTFCGEHADSFSACRPKKANNGRRYAKADVCAGEVAPFEGLGCEKFQCPSPMLMDACRAVNDLDIPGTPRNKRPVCINAFDYDGFTVRKGQCHWCAGRCKPVGQYTYSIAKAIICENDDFFANNYGCEYASGSGAAGITSPHYTPGTIGN</sequence>
<dbReference type="Proteomes" id="UP000241890">
    <property type="component" value="Unassembled WGS sequence"/>
</dbReference>